<dbReference type="Gene3D" id="1.10.287.110">
    <property type="entry name" value="DnaJ domain"/>
    <property type="match status" value="1"/>
</dbReference>
<dbReference type="PRINTS" id="PR00625">
    <property type="entry name" value="JDOMAIN"/>
</dbReference>
<dbReference type="SUPFAM" id="SSF46565">
    <property type="entry name" value="Chaperone J-domain"/>
    <property type="match status" value="1"/>
</dbReference>
<dbReference type="Proteomes" id="UP000075903">
    <property type="component" value="Unassembled WGS sequence"/>
</dbReference>
<evidence type="ECO:0000313" key="11">
    <source>
        <dbReference type="Proteomes" id="UP000075903"/>
    </source>
</evidence>
<reference evidence="10" key="1">
    <citation type="submission" date="2020-05" db="UniProtKB">
        <authorList>
            <consortium name="EnsemblMetazoa"/>
        </authorList>
    </citation>
    <scope>IDENTIFICATION</scope>
    <source>
        <strain evidence="10">MAF</strain>
    </source>
</reference>
<keyword evidence="3 8" id="KW-1133">Transmembrane helix</keyword>
<dbReference type="InterPro" id="IPR044632">
    <property type="entry name" value="DNAJC25-like"/>
</dbReference>
<dbReference type="FunFam" id="1.10.287.110:FF:000036">
    <property type="entry name" value="dnaJ homolog subfamily C member 25"/>
    <property type="match status" value="1"/>
</dbReference>
<feature type="transmembrane region" description="Helical" evidence="8">
    <location>
        <begin position="168"/>
        <end position="186"/>
    </location>
</feature>
<evidence type="ECO:0000313" key="10">
    <source>
        <dbReference type="EnsemblMetazoa" id="AMEM004844-PA"/>
    </source>
</evidence>
<evidence type="ECO:0000256" key="3">
    <source>
        <dbReference type="ARBA" id="ARBA00022989"/>
    </source>
</evidence>
<evidence type="ECO:0000256" key="6">
    <source>
        <dbReference type="ARBA" id="ARBA00024193"/>
    </source>
</evidence>
<protein>
    <recommendedName>
        <fullName evidence="9">J domain-containing protein</fullName>
    </recommendedName>
</protein>
<dbReference type="PANTHER" id="PTHR44176">
    <property type="entry name" value="DNAJ HOMOLOG SUBFAMILY C MEMBER 25"/>
    <property type="match status" value="1"/>
</dbReference>
<evidence type="ECO:0000256" key="7">
    <source>
        <dbReference type="SAM" id="MobiDB-lite"/>
    </source>
</evidence>
<organism evidence="10 11">
    <name type="scientific">Anopheles merus</name>
    <name type="common">Mosquito</name>
    <dbReference type="NCBI Taxonomy" id="30066"/>
    <lineage>
        <taxon>Eukaryota</taxon>
        <taxon>Metazoa</taxon>
        <taxon>Ecdysozoa</taxon>
        <taxon>Arthropoda</taxon>
        <taxon>Hexapoda</taxon>
        <taxon>Insecta</taxon>
        <taxon>Pterygota</taxon>
        <taxon>Neoptera</taxon>
        <taxon>Endopterygota</taxon>
        <taxon>Diptera</taxon>
        <taxon>Nematocera</taxon>
        <taxon>Culicoidea</taxon>
        <taxon>Culicidae</taxon>
        <taxon>Anophelinae</taxon>
        <taxon>Anopheles</taxon>
    </lineage>
</organism>
<evidence type="ECO:0000256" key="2">
    <source>
        <dbReference type="ARBA" id="ARBA00022692"/>
    </source>
</evidence>
<dbReference type="EnsemblMetazoa" id="AMEM004844-RA">
    <property type="protein sequence ID" value="AMEM004844-PA"/>
    <property type="gene ID" value="AMEM004844"/>
</dbReference>
<dbReference type="InterPro" id="IPR036869">
    <property type="entry name" value="J_dom_sf"/>
</dbReference>
<dbReference type="CDD" id="cd06257">
    <property type="entry name" value="DnaJ"/>
    <property type="match status" value="1"/>
</dbReference>
<accession>A0A182UWH1</accession>
<dbReference type="AlphaFoldDB" id="A0A182UWH1"/>
<dbReference type="GO" id="GO:0006457">
    <property type="term" value="P:protein folding"/>
    <property type="evidence" value="ECO:0007669"/>
    <property type="project" value="InterPro"/>
</dbReference>
<proteinExistence type="inferred from homology"/>
<dbReference type="InterPro" id="IPR018253">
    <property type="entry name" value="DnaJ_domain_CS"/>
</dbReference>
<keyword evidence="5" id="KW-0143">Chaperone</keyword>
<dbReference type="GO" id="GO:0005789">
    <property type="term" value="C:endoplasmic reticulum membrane"/>
    <property type="evidence" value="ECO:0007669"/>
    <property type="project" value="TreeGrafter"/>
</dbReference>
<keyword evidence="4 8" id="KW-0472">Membrane</keyword>
<sequence length="384" mass="45404">MFTNQAVKIPYHPAPIFRKPTDNASRVIRECSTIRQPTWTQRMTTAARLVGWTVVLLGICATTADGHYLDSYYCGQDNCYELLGVSRESTKQEIAKSYRQLARKYHPDLHHGAEQKQAAEESFKRIATAYEVLKDEESRNDYNYLLDNPQAYYAHFYRYYRRKAKIDVRLVIVVTISIISGIQYVTRWQRYDTAIKYFMSLPKYRNKAMEMINQSNGGGGGGAGGSGKQGRVKLSKAEQRKEHDEQIRKVIENNMDIQGAYAKPEIKDILWIQLFLLPYTVGRYLWWAGRWVWKFTLLKQPYGREEQLYLIRRYMRLTAVQFDAIEPETVEQFLRQQLWIKSNYDRWKVEQENEKKKQMADNPRYKAYRRYMKNHGPGRLTFEE</sequence>
<dbReference type="SMART" id="SM00271">
    <property type="entry name" value="DnaJ"/>
    <property type="match status" value="1"/>
</dbReference>
<dbReference type="PROSITE" id="PS50076">
    <property type="entry name" value="DNAJ_2"/>
    <property type="match status" value="1"/>
</dbReference>
<dbReference type="VEuPathDB" id="VectorBase:AMEM21_012760"/>
<dbReference type="InterPro" id="IPR001623">
    <property type="entry name" value="DnaJ_domain"/>
</dbReference>
<feature type="compositionally biased region" description="Gly residues" evidence="7">
    <location>
        <begin position="216"/>
        <end position="228"/>
    </location>
</feature>
<evidence type="ECO:0000256" key="8">
    <source>
        <dbReference type="SAM" id="Phobius"/>
    </source>
</evidence>
<dbReference type="STRING" id="30066.A0A182UWH1"/>
<dbReference type="Pfam" id="PF00226">
    <property type="entry name" value="DnaJ"/>
    <property type="match status" value="1"/>
</dbReference>
<name>A0A182UWH1_ANOME</name>
<feature type="region of interest" description="Disordered" evidence="7">
    <location>
        <begin position="215"/>
        <end position="238"/>
    </location>
</feature>
<keyword evidence="11" id="KW-1185">Reference proteome</keyword>
<evidence type="ECO:0000256" key="4">
    <source>
        <dbReference type="ARBA" id="ARBA00023136"/>
    </source>
</evidence>
<comment type="subcellular location">
    <subcellularLocation>
        <location evidence="1">Membrane</location>
        <topology evidence="1">Multi-pass membrane protein</topology>
    </subcellularLocation>
</comment>
<comment type="similarity">
    <text evidence="6">Belongs to the DNAJC25 family.</text>
</comment>
<evidence type="ECO:0000256" key="5">
    <source>
        <dbReference type="ARBA" id="ARBA00023186"/>
    </source>
</evidence>
<evidence type="ECO:0000256" key="1">
    <source>
        <dbReference type="ARBA" id="ARBA00004141"/>
    </source>
</evidence>
<dbReference type="VEuPathDB" id="VectorBase:AMEM004844"/>
<feature type="domain" description="J" evidence="9">
    <location>
        <begin position="78"/>
        <end position="146"/>
    </location>
</feature>
<dbReference type="PANTHER" id="PTHR44176:SF1">
    <property type="entry name" value="DNAJ HOMOLOG SUBFAMILY C MEMBER 25"/>
    <property type="match status" value="1"/>
</dbReference>
<dbReference type="PROSITE" id="PS00636">
    <property type="entry name" value="DNAJ_1"/>
    <property type="match status" value="1"/>
</dbReference>
<evidence type="ECO:0000259" key="9">
    <source>
        <dbReference type="PROSITE" id="PS50076"/>
    </source>
</evidence>
<keyword evidence="2 8" id="KW-0812">Transmembrane</keyword>